<feature type="transmembrane region" description="Helical" evidence="1">
    <location>
        <begin position="7"/>
        <end position="29"/>
    </location>
</feature>
<name>A0A1H7PJ12_9LACT</name>
<keyword evidence="1" id="KW-0472">Membrane</keyword>
<gene>
    <name evidence="2" type="ORF">SAMN04488099_12115</name>
</gene>
<dbReference type="STRING" id="426702.SAMN04488099_12115"/>
<proteinExistence type="predicted"/>
<keyword evidence="3" id="KW-1185">Reference proteome</keyword>
<evidence type="ECO:0000313" key="3">
    <source>
        <dbReference type="Proteomes" id="UP000199081"/>
    </source>
</evidence>
<evidence type="ECO:0000256" key="1">
    <source>
        <dbReference type="SAM" id="Phobius"/>
    </source>
</evidence>
<accession>A0A1H7PJ12</accession>
<keyword evidence="1" id="KW-1133">Transmembrane helix</keyword>
<keyword evidence="1" id="KW-0812">Transmembrane</keyword>
<organism evidence="2 3">
    <name type="scientific">Alkalibacterium pelagium</name>
    <dbReference type="NCBI Taxonomy" id="426702"/>
    <lineage>
        <taxon>Bacteria</taxon>
        <taxon>Bacillati</taxon>
        <taxon>Bacillota</taxon>
        <taxon>Bacilli</taxon>
        <taxon>Lactobacillales</taxon>
        <taxon>Carnobacteriaceae</taxon>
        <taxon>Alkalibacterium</taxon>
    </lineage>
</organism>
<dbReference type="RefSeq" id="WP_091482998.1">
    <property type="nucleotide sequence ID" value="NZ_BJYC01000025.1"/>
</dbReference>
<reference evidence="3" key="1">
    <citation type="submission" date="2016-10" db="EMBL/GenBank/DDBJ databases">
        <authorList>
            <person name="Varghese N."/>
            <person name="Submissions S."/>
        </authorList>
    </citation>
    <scope>NUCLEOTIDE SEQUENCE [LARGE SCALE GENOMIC DNA]</scope>
    <source>
        <strain evidence="3">DSM 19183</strain>
    </source>
</reference>
<evidence type="ECO:0000313" key="2">
    <source>
        <dbReference type="EMBL" id="SEL35760.1"/>
    </source>
</evidence>
<protein>
    <submittedName>
        <fullName evidence="2">Uncharacterized protein</fullName>
    </submittedName>
</protein>
<dbReference type="Proteomes" id="UP000199081">
    <property type="component" value="Unassembled WGS sequence"/>
</dbReference>
<dbReference type="EMBL" id="FNZU01000021">
    <property type="protein sequence ID" value="SEL35760.1"/>
    <property type="molecule type" value="Genomic_DNA"/>
</dbReference>
<sequence>MFVNHKLYKSILVVSGVVIAAGYGLAVYIQPEDPAFLLITTHCRRVIPTAISHFRSLCGT</sequence>
<dbReference type="AlphaFoldDB" id="A0A1H7PJ12"/>